<evidence type="ECO:0000256" key="1">
    <source>
        <dbReference type="SAM" id="MobiDB-lite"/>
    </source>
</evidence>
<protein>
    <submittedName>
        <fullName evidence="3">Uncharacterized protein</fullName>
    </submittedName>
</protein>
<sequence length="87" mass="9716">MVWNETPDGKERGQRSRRVPPTEPTHDKSEVVHRACVRFPWNSNDGGQSTYAVCVCVCLLRGALPIVVVVMLSRSSVAERSQHLRGD</sequence>
<dbReference type="Proteomes" id="UP000246464">
    <property type="component" value="Chromosome 20"/>
</dbReference>
<evidence type="ECO:0000256" key="2">
    <source>
        <dbReference type="SAM" id="Phobius"/>
    </source>
</evidence>
<name>A0A2U9CWJ1_SCOMX</name>
<proteinExistence type="predicted"/>
<gene>
    <name evidence="3" type="ORF">SMAX5B_000127</name>
</gene>
<organism evidence="3 4">
    <name type="scientific">Scophthalmus maximus</name>
    <name type="common">Turbot</name>
    <name type="synonym">Psetta maxima</name>
    <dbReference type="NCBI Taxonomy" id="52904"/>
    <lineage>
        <taxon>Eukaryota</taxon>
        <taxon>Metazoa</taxon>
        <taxon>Chordata</taxon>
        <taxon>Craniata</taxon>
        <taxon>Vertebrata</taxon>
        <taxon>Euteleostomi</taxon>
        <taxon>Actinopterygii</taxon>
        <taxon>Neopterygii</taxon>
        <taxon>Teleostei</taxon>
        <taxon>Neoteleostei</taxon>
        <taxon>Acanthomorphata</taxon>
        <taxon>Carangaria</taxon>
        <taxon>Pleuronectiformes</taxon>
        <taxon>Pleuronectoidei</taxon>
        <taxon>Scophthalmidae</taxon>
        <taxon>Scophthalmus</taxon>
    </lineage>
</organism>
<feature type="region of interest" description="Disordered" evidence="1">
    <location>
        <begin position="1"/>
        <end position="29"/>
    </location>
</feature>
<keyword evidence="4" id="KW-1185">Reference proteome</keyword>
<evidence type="ECO:0000313" key="4">
    <source>
        <dbReference type="Proteomes" id="UP000246464"/>
    </source>
</evidence>
<evidence type="ECO:0000313" key="3">
    <source>
        <dbReference type="EMBL" id="AWP20360.1"/>
    </source>
</evidence>
<keyword evidence="2" id="KW-0472">Membrane</keyword>
<keyword evidence="2" id="KW-0812">Transmembrane</keyword>
<dbReference type="EMBL" id="CP026262">
    <property type="protein sequence ID" value="AWP20360.1"/>
    <property type="molecule type" value="Genomic_DNA"/>
</dbReference>
<feature type="transmembrane region" description="Helical" evidence="2">
    <location>
        <begin position="50"/>
        <end position="72"/>
    </location>
</feature>
<accession>A0A2U9CWJ1</accession>
<dbReference type="AlphaFoldDB" id="A0A2U9CWJ1"/>
<reference evidence="3 4" key="1">
    <citation type="submission" date="2017-12" db="EMBL/GenBank/DDBJ databases">
        <title>Integrating genomic resources of turbot (Scophthalmus maximus) in depth evaluation of genetic and physical mapping variation across individuals.</title>
        <authorList>
            <person name="Martinez P."/>
        </authorList>
    </citation>
    <scope>NUCLEOTIDE SEQUENCE [LARGE SCALE GENOMIC DNA]</scope>
</reference>
<keyword evidence="2" id="KW-1133">Transmembrane helix</keyword>